<evidence type="ECO:0000313" key="1">
    <source>
        <dbReference type="EMBL" id="AGK86759.1"/>
    </source>
</evidence>
<keyword evidence="2" id="KW-1185">Reference proteome</keyword>
<protein>
    <submittedName>
        <fullName evidence="1">Uncharacterized protein</fullName>
    </submittedName>
</protein>
<gene>
    <name evidence="1" type="ORF">S-CBP2_0053</name>
</gene>
<reference evidence="1 2" key="2">
    <citation type="journal article" date="2015" name="PLoS ONE">
        <title>Comparative Genomic and Phylogenomic Analyses Reveal a Conserved Core Genome Shared by Estuarine and Oceanic Cyanopodoviruses.</title>
        <authorList>
            <person name="Huang S."/>
            <person name="Zhang S."/>
            <person name="Jiao N."/>
            <person name="Chen F."/>
        </authorList>
    </citation>
    <scope>NUCLEOTIDE SEQUENCE [LARGE SCALE GENOMIC DNA]</scope>
</reference>
<dbReference type="RefSeq" id="YP_009103161.1">
    <property type="nucleotide sequence ID" value="NC_025455.1"/>
</dbReference>
<evidence type="ECO:0000313" key="2">
    <source>
        <dbReference type="Proteomes" id="UP000030041"/>
    </source>
</evidence>
<dbReference type="KEGG" id="vg:22112079"/>
<dbReference type="Proteomes" id="UP000030041">
    <property type="component" value="Segment"/>
</dbReference>
<reference evidence="2" key="1">
    <citation type="submission" date="2012-12" db="EMBL/GenBank/DDBJ databases">
        <title>Genomics of marine cyanopodoviruses.</title>
        <authorList>
            <person name="Huang S."/>
            <person name="Chen F."/>
        </authorList>
    </citation>
    <scope>NUCLEOTIDE SEQUENCE [LARGE SCALE GENOMIC DNA]</scope>
</reference>
<dbReference type="EMBL" id="KC310806">
    <property type="protein sequence ID" value="AGK86759.1"/>
    <property type="molecule type" value="Genomic_DNA"/>
</dbReference>
<accession>A0A096VL17</accession>
<organism evidence="1 2">
    <name type="scientific">Synechococcus phage S-CBP2</name>
    <dbReference type="NCBI Taxonomy" id="756277"/>
    <lineage>
        <taxon>Viruses</taxon>
        <taxon>Duplodnaviria</taxon>
        <taxon>Heunggongvirae</taxon>
        <taxon>Uroviricota</taxon>
        <taxon>Caudoviricetes</taxon>
        <taxon>Autographivirales</taxon>
        <taxon>Kembevirus</taxon>
        <taxon>Kembevirus SCBP2</taxon>
    </lineage>
</organism>
<sequence>MRKESWIYYACYEIAVWYAAKNPGIKFNPWYKRLIEWCFPYWVDIKTATTMDDVDRQAAEIADEWKVSSDPVFTEKPSQVEGLTEMRLRAPWIIDDE</sequence>
<name>A0A096VL17_9CAUD</name>
<dbReference type="GeneID" id="22112079"/>
<proteinExistence type="predicted"/>